<protein>
    <submittedName>
        <fullName evidence="1">Uncharacterized protein</fullName>
    </submittedName>
</protein>
<dbReference type="AlphaFoldDB" id="A0A5C5RSN9"/>
<evidence type="ECO:0000313" key="2">
    <source>
        <dbReference type="Proteomes" id="UP000319375"/>
    </source>
</evidence>
<accession>A0A5C5RSN9</accession>
<dbReference type="RefSeq" id="WP_146489255.1">
    <property type="nucleotide sequence ID" value="NZ_VIGX01000026.1"/>
</dbReference>
<reference evidence="1 2" key="1">
    <citation type="submission" date="2019-06" db="EMBL/GenBank/DDBJ databases">
        <title>Tsukamurella conjunctivitidis sp. nov., Tsukamurella assacharolytica sp. nov. and Tsukamurella sputae sp. nov. isolated from patients with conjunctivitis, bacteraemia (lymphoma) and respiratory infection (sputum) in Hong Kong.</title>
        <authorList>
            <person name="Teng J.L.L."/>
            <person name="Lee H.H."/>
            <person name="Fong J.Y.H."/>
            <person name="Fok K.M.N."/>
            <person name="Lau S.K.P."/>
            <person name="Woo P.C.Y."/>
        </authorList>
    </citation>
    <scope>NUCLEOTIDE SEQUENCE [LARGE SCALE GENOMIC DNA]</scope>
    <source>
        <strain evidence="1 2">HKU72</strain>
    </source>
</reference>
<comment type="caution">
    <text evidence="1">The sequence shown here is derived from an EMBL/GenBank/DDBJ whole genome shotgun (WGS) entry which is preliminary data.</text>
</comment>
<organism evidence="1 2">
    <name type="scientific">Tsukamurella conjunctivitidis</name>
    <dbReference type="NCBI Taxonomy" id="2592068"/>
    <lineage>
        <taxon>Bacteria</taxon>
        <taxon>Bacillati</taxon>
        <taxon>Actinomycetota</taxon>
        <taxon>Actinomycetes</taxon>
        <taxon>Mycobacteriales</taxon>
        <taxon>Tsukamurellaceae</taxon>
        <taxon>Tsukamurella</taxon>
    </lineage>
</organism>
<dbReference type="OrthoDB" id="423497at85007"/>
<keyword evidence="2" id="KW-1185">Reference proteome</keyword>
<proteinExistence type="predicted"/>
<dbReference type="EMBL" id="VIGX01000026">
    <property type="protein sequence ID" value="TWS25580.1"/>
    <property type="molecule type" value="Genomic_DNA"/>
</dbReference>
<gene>
    <name evidence="1" type="ORF">FK530_22950</name>
</gene>
<evidence type="ECO:0000313" key="1">
    <source>
        <dbReference type="EMBL" id="TWS25580.1"/>
    </source>
</evidence>
<name>A0A5C5RSN9_9ACTN</name>
<sequence length="85" mass="9330">MTAVDRLAATLAKHGNRFRTFPDGPMSDRRWTGRCICGHVLECRTSMEPEPEGWLAEAHGRHIAAVIASSDDLAVIEVKAGDRDV</sequence>
<dbReference type="Proteomes" id="UP000319375">
    <property type="component" value="Unassembled WGS sequence"/>
</dbReference>